<sequence>MFSRKQKRPESELSDAASSQPSTAPSKGLFSLSKSRSKASTHSDTEKSQRVLGLSLLHAPENPQYDFVFVHGLGGDSRKTWSKSGVNLWPQDWLSRDLAFEKVRIHTYGYGSDYLKGKGDCFNVHHFGKGLLAAISTSPYLAASSTTIVAIGHSLGGLVIKKAYMLAKHDAIHTSLANRFAAIFFLATPHRGADSAKLLKNILRVAYDRPYVGDLSPSSTAIQIINDEFRHVSVNLELWSFYETQHMKHFGSLVVEPESALLGYREEKQIPMAADHRSICKFDTTSDANYILLRNALASTVAAGPQRSSADSGTKNHEMKRLRTYLDVANDMDDDFSHFCDTRQDASCEWILSKEDFIHWSSAATSVGQNVLWIKGNPAAGKSVLSSFIIENLRESGQICSFFFFKHGDKFKSKLGRCLRHWAYQMAESDRSCRDALKQKEADGINLEHMDERTIWRMMFQSGMLRNLQTTHYFVIDALDECSDASVLFDTILPSIDATVPLKVLIMSRDTPFISQGMSSLSAEYLLHITISEQDTLPDLKHIVESKIQLLGTVQDDSRDSLVASILEKSKGSFLWTTLVLKELVSCYTSSEIHQVLKEVPKGMEPLYRRTLNQMELVPRGKALAKAALLWTTCAIRPMTVDELNGALKLDIKDTFPQLRESIAALCGQLVVTDKAGRVQMIHETAREFLLSEDNTSEFSVSAPKAHTHMAKVCLMYLTSDEMKPPRIMRRRNSVETRDAFSTYAYYAYSYHLSKADPSSLDLFTLVETFLHSNILTWIEAMASNKTLKQLIRSSNHLRAYATACAVEHSPVNARVQILQQWPRDLARATAMFSTALVASPSAIYSLIPPLCPRNSRLHHTAMSSRRLKVLGGAISDQWGDRLVGIDFERGQPTALCYGERFLAIGLSTGAVYLYHLASYQEYQILQHGESVAFIQFKKRTSFLATCGFKTVKFWNLQTGEMLHSFKSPPRPLDLQFQENLLMVASHKNYITSWDVTDGDAPEGTETNWVAGDVGGAKFGTATVVALSAAHKLLAVAYIGRPITVWDTDETSIIGTCGKKLASGETSTHPVTALVFNPNPSVGLLAATYLDGSLALLDPLEDRQVECFRANCQSLAASPNGRLLAAGGADGIIHVFEFDTLRLLYKVKSQNSFIKKLCFASDSFIFADLRARRCTVWEPEAILRDSLGDDSSGITTSTVVEVTNADASCNITVVAVPKNAEVIFCGRDDGSVVCHSAATAAYVSTLYQHKGPIRRMECWEDGAGIGLLSVDDANRILLYDIRNVGASKPLAATSVCQVDVEDIGAITDVLIHKPAERFLAVSLHSHHLFDLQKGTEVRTHSADTTTTTSRLAETGGGRWAHHPTNAGYLLCIDQDNVFIYTWADLSTVKVLSLDFISASQGSAQLQCTVQIGLIDGFGDSHSSLPELELRTKSARKPNNAVRQLEMVGDERATDKSSSSGTAHEQQVLSFSEIITNRLEIAHVLGINPSGAFVFLDRASWVCSVDLKAHQGRPSGEVGEGRVKRHFFLPHTWFAGRRGMISGLVRRDVVLARGG</sequence>
<dbReference type="EMBL" id="JANJQO010000548">
    <property type="protein sequence ID" value="KAJ2976727.1"/>
    <property type="molecule type" value="Genomic_DNA"/>
</dbReference>
<protein>
    <submittedName>
        <fullName evidence="1">Uncharacterized protein</fullName>
    </submittedName>
</protein>
<organism evidence="1 2">
    <name type="scientific">Zarea fungicola</name>
    <dbReference type="NCBI Taxonomy" id="93591"/>
    <lineage>
        <taxon>Eukaryota</taxon>
        <taxon>Fungi</taxon>
        <taxon>Dikarya</taxon>
        <taxon>Ascomycota</taxon>
        <taxon>Pezizomycotina</taxon>
        <taxon>Sordariomycetes</taxon>
        <taxon>Hypocreomycetidae</taxon>
        <taxon>Hypocreales</taxon>
        <taxon>Cordycipitaceae</taxon>
        <taxon>Zarea</taxon>
    </lineage>
</organism>
<accession>A0ACC1NCX8</accession>
<comment type="caution">
    <text evidence="1">The sequence shown here is derived from an EMBL/GenBank/DDBJ whole genome shotgun (WGS) entry which is preliminary data.</text>
</comment>
<proteinExistence type="predicted"/>
<reference evidence="1" key="1">
    <citation type="submission" date="2022-08" db="EMBL/GenBank/DDBJ databases">
        <title>Genome Sequence of Lecanicillium fungicola.</title>
        <authorList>
            <person name="Buettner E."/>
        </authorList>
    </citation>
    <scope>NUCLEOTIDE SEQUENCE</scope>
    <source>
        <strain evidence="1">Babe33</strain>
    </source>
</reference>
<name>A0ACC1NCX8_9HYPO</name>
<gene>
    <name evidence="1" type="ORF">NQ176_g4774</name>
</gene>
<dbReference type="Proteomes" id="UP001143910">
    <property type="component" value="Unassembled WGS sequence"/>
</dbReference>
<evidence type="ECO:0000313" key="1">
    <source>
        <dbReference type="EMBL" id="KAJ2976727.1"/>
    </source>
</evidence>
<evidence type="ECO:0000313" key="2">
    <source>
        <dbReference type="Proteomes" id="UP001143910"/>
    </source>
</evidence>
<keyword evidence="2" id="KW-1185">Reference proteome</keyword>